<dbReference type="PROSITE" id="PS50896">
    <property type="entry name" value="LISH"/>
    <property type="match status" value="1"/>
</dbReference>
<dbReference type="SMART" id="SM00667">
    <property type="entry name" value="LisH"/>
    <property type="match status" value="1"/>
</dbReference>
<dbReference type="PRINTS" id="PR00320">
    <property type="entry name" value="GPROTEINBRPT"/>
</dbReference>
<dbReference type="Proteomes" id="UP000186594">
    <property type="component" value="Unassembled WGS sequence"/>
</dbReference>
<evidence type="ECO:0000256" key="2">
    <source>
        <dbReference type="ARBA" id="ARBA00022574"/>
    </source>
</evidence>
<dbReference type="PROSITE" id="PS00678">
    <property type="entry name" value="WD_REPEATS_1"/>
    <property type="match status" value="2"/>
</dbReference>
<dbReference type="AlphaFoldDB" id="A0A1U7LTX8"/>
<dbReference type="InterPro" id="IPR019775">
    <property type="entry name" value="WD40_repeat_CS"/>
</dbReference>
<dbReference type="Gene3D" id="2.130.10.10">
    <property type="entry name" value="YVTN repeat-like/Quinoprotein amine dehydrogenase"/>
    <property type="match status" value="1"/>
</dbReference>
<keyword evidence="4" id="KW-0539">Nucleus</keyword>
<dbReference type="GO" id="GO:0006357">
    <property type="term" value="P:regulation of transcription by RNA polymerase II"/>
    <property type="evidence" value="ECO:0007669"/>
    <property type="project" value="TreeGrafter"/>
</dbReference>
<feature type="repeat" description="WD" evidence="5">
    <location>
        <begin position="263"/>
        <end position="304"/>
    </location>
</feature>
<evidence type="ECO:0000256" key="1">
    <source>
        <dbReference type="ARBA" id="ARBA00004123"/>
    </source>
</evidence>
<dbReference type="InterPro" id="IPR020472">
    <property type="entry name" value="WD40_PAC1"/>
</dbReference>
<name>A0A1U7LTX8_NEOID</name>
<evidence type="ECO:0000256" key="3">
    <source>
        <dbReference type="ARBA" id="ARBA00022737"/>
    </source>
</evidence>
<dbReference type="OMA" id="KWNKCGN"/>
<dbReference type="STRING" id="1198029.A0A1U7LTX8"/>
<dbReference type="GO" id="GO:0034967">
    <property type="term" value="C:Set3 complex"/>
    <property type="evidence" value="ECO:0007669"/>
    <property type="project" value="TreeGrafter"/>
</dbReference>
<dbReference type="InterPro" id="IPR045183">
    <property type="entry name" value="Ebi-like"/>
</dbReference>
<comment type="caution">
    <text evidence="7">The sequence shown here is derived from an EMBL/GenBank/DDBJ whole genome shotgun (WGS) entry which is preliminary data.</text>
</comment>
<organism evidence="7 8">
    <name type="scientific">Neolecta irregularis (strain DAH-3)</name>
    <dbReference type="NCBI Taxonomy" id="1198029"/>
    <lineage>
        <taxon>Eukaryota</taxon>
        <taxon>Fungi</taxon>
        <taxon>Dikarya</taxon>
        <taxon>Ascomycota</taxon>
        <taxon>Taphrinomycotina</taxon>
        <taxon>Neolectales</taxon>
        <taxon>Neolectaceae</taxon>
        <taxon>Neolecta</taxon>
    </lineage>
</organism>
<dbReference type="InterPro" id="IPR036322">
    <property type="entry name" value="WD40_repeat_dom_sf"/>
</dbReference>
<feature type="repeat" description="WD" evidence="5">
    <location>
        <begin position="389"/>
        <end position="439"/>
    </location>
</feature>
<evidence type="ECO:0000256" key="4">
    <source>
        <dbReference type="ARBA" id="ARBA00023242"/>
    </source>
</evidence>
<dbReference type="InterPro" id="IPR006594">
    <property type="entry name" value="LisH"/>
</dbReference>
<dbReference type="PROSITE" id="PS50082">
    <property type="entry name" value="WD_REPEATS_2"/>
    <property type="match status" value="5"/>
</dbReference>
<dbReference type="PANTHER" id="PTHR22846:SF2">
    <property type="entry name" value="F-BOX-LIKE_WD REPEAT-CONTAINING PROTEIN EBI"/>
    <property type="match status" value="1"/>
</dbReference>
<keyword evidence="3" id="KW-0677">Repeat</keyword>
<feature type="region of interest" description="Disordered" evidence="6">
    <location>
        <begin position="103"/>
        <end position="156"/>
    </location>
</feature>
<dbReference type="PROSITE" id="PS50294">
    <property type="entry name" value="WD_REPEATS_REGION"/>
    <property type="match status" value="3"/>
</dbReference>
<evidence type="ECO:0000256" key="6">
    <source>
        <dbReference type="SAM" id="MobiDB-lite"/>
    </source>
</evidence>
<protein>
    <submittedName>
        <fullName evidence="7">F-box-like/WD repeat-containing protein TBL1XR1</fullName>
    </submittedName>
</protein>
<feature type="repeat" description="WD" evidence="5">
    <location>
        <begin position="185"/>
        <end position="211"/>
    </location>
</feature>
<dbReference type="GO" id="GO:0003714">
    <property type="term" value="F:transcription corepressor activity"/>
    <property type="evidence" value="ECO:0007669"/>
    <property type="project" value="InterPro"/>
</dbReference>
<accession>A0A1U7LTX8</accession>
<dbReference type="SUPFAM" id="SSF50978">
    <property type="entry name" value="WD40 repeat-like"/>
    <property type="match status" value="1"/>
</dbReference>
<gene>
    <name evidence="7" type="ORF">NEOLI_003429</name>
</gene>
<proteinExistence type="predicted"/>
<keyword evidence="2 5" id="KW-0853">WD repeat</keyword>
<evidence type="ECO:0000313" key="7">
    <source>
        <dbReference type="EMBL" id="OLL26033.1"/>
    </source>
</evidence>
<dbReference type="OrthoDB" id="1367865at2759"/>
<dbReference type="CDD" id="cd00200">
    <property type="entry name" value="WD40"/>
    <property type="match status" value="1"/>
</dbReference>
<dbReference type="InterPro" id="IPR015943">
    <property type="entry name" value="WD40/YVTN_repeat-like_dom_sf"/>
</dbReference>
<comment type="subcellular location">
    <subcellularLocation>
        <location evidence="1">Nucleus</location>
    </subcellularLocation>
</comment>
<dbReference type="InterPro" id="IPR001680">
    <property type="entry name" value="WD40_rpt"/>
</dbReference>
<dbReference type="PANTHER" id="PTHR22846">
    <property type="entry name" value="WD40 REPEAT PROTEIN"/>
    <property type="match status" value="1"/>
</dbReference>
<sequence>MQQLNTHELNYLIWRYLCENSFCHSGYVLGQELKIDERHNLWKDRVADGALLQILMKGLEFMEMEAHLEDDARQNCKVPMSLLGKHTCSSTTPQTDDFMVIPKSKKHKRDDSSSLQNGNRHSSTPSNDETSEKRRRKDGLTPDFSPRTNGLTNGSSGIKEFSECDLVTLENQTPTAILSSWRPGSDSILATASADGIVNIWDVENEEVGSSPIIIKHGSILAQSKNSDVTALEWSPSGIYLATGTYEGRVCIWTKEGALRSNLILHRGPIMVIRWNIKGNTLLSTSCDGHVIAWDISSGDAKSRFEKREDPVVDIDWIDNQIFAAAGKGGSIEILRVGSEGVISKMEGHPKKEVNCLKCDPETGLIASCSDDSTARIWKPDQRHPLHTLFGHTGGVISLRWQPLTQNSSEMPPSRLLATCSLDSTVRIWNALDGSCLQTLQAHDLAVYTISFSSDGRKLASGGKDGLLAIWHIESGQIEARYDGEEEESGGQIVDLLWKNDRIAMSRSRRKCAVLKYR</sequence>
<feature type="compositionally biased region" description="Polar residues" evidence="6">
    <location>
        <begin position="146"/>
        <end position="156"/>
    </location>
</feature>
<dbReference type="Gene3D" id="1.20.960.30">
    <property type="match status" value="1"/>
</dbReference>
<dbReference type="EMBL" id="LXFE01000252">
    <property type="protein sequence ID" value="OLL26033.1"/>
    <property type="molecule type" value="Genomic_DNA"/>
</dbReference>
<keyword evidence="8" id="KW-1185">Reference proteome</keyword>
<dbReference type="SMART" id="SM00320">
    <property type="entry name" value="WD40"/>
    <property type="match status" value="7"/>
</dbReference>
<evidence type="ECO:0000313" key="8">
    <source>
        <dbReference type="Proteomes" id="UP000186594"/>
    </source>
</evidence>
<feature type="repeat" description="WD" evidence="5">
    <location>
        <begin position="440"/>
        <end position="481"/>
    </location>
</feature>
<feature type="repeat" description="WD" evidence="5">
    <location>
        <begin position="222"/>
        <end position="253"/>
    </location>
</feature>
<evidence type="ECO:0000256" key="5">
    <source>
        <dbReference type="PROSITE-ProRule" id="PRU00221"/>
    </source>
</evidence>
<feature type="compositionally biased region" description="Polar residues" evidence="6">
    <location>
        <begin position="115"/>
        <end position="128"/>
    </location>
</feature>
<dbReference type="Pfam" id="PF00400">
    <property type="entry name" value="WD40"/>
    <property type="match status" value="6"/>
</dbReference>
<reference evidence="7 8" key="1">
    <citation type="submission" date="2016-04" db="EMBL/GenBank/DDBJ databases">
        <title>Evolutionary innovation and constraint leading to complex multicellularity in the Ascomycota.</title>
        <authorList>
            <person name="Cisse O."/>
            <person name="Nguyen A."/>
            <person name="Hewitt D.A."/>
            <person name="Jedd G."/>
            <person name="Stajich J.E."/>
        </authorList>
    </citation>
    <scope>NUCLEOTIDE SEQUENCE [LARGE SCALE GENOMIC DNA]</scope>
    <source>
        <strain evidence="7 8">DAH-3</strain>
    </source>
</reference>